<feature type="compositionally biased region" description="Polar residues" evidence="1">
    <location>
        <begin position="1"/>
        <end position="10"/>
    </location>
</feature>
<protein>
    <submittedName>
        <fullName evidence="2">Uncharacterized protein</fullName>
    </submittedName>
</protein>
<gene>
    <name evidence="2" type="primary">ORF222412</name>
</gene>
<dbReference type="AlphaFoldDB" id="A0A0B7C604"/>
<dbReference type="EMBL" id="HACG01053034">
    <property type="protein sequence ID" value="CEK99905.1"/>
    <property type="molecule type" value="Transcribed_RNA"/>
</dbReference>
<sequence length="88" mass="10036">SNDNSNNITEGNRKKQNDMNILNLDDSSTFRDGLILDAQTSSYLHCVPDLIIDEEELQKCIQQIQLQNDTGNLSENIDRSMLDMDTFN</sequence>
<proteinExistence type="predicted"/>
<accession>A0A0B7C604</accession>
<feature type="non-terminal residue" evidence="2">
    <location>
        <position position="88"/>
    </location>
</feature>
<name>A0A0B7C604_9EUPU</name>
<feature type="non-terminal residue" evidence="2">
    <location>
        <position position="1"/>
    </location>
</feature>
<reference evidence="2" key="1">
    <citation type="submission" date="2014-12" db="EMBL/GenBank/DDBJ databases">
        <title>Insight into the proteome of Arion vulgaris.</title>
        <authorList>
            <person name="Aradska J."/>
            <person name="Bulat T."/>
            <person name="Smidak R."/>
            <person name="Sarate P."/>
            <person name="Gangsoo J."/>
            <person name="Sialana F."/>
            <person name="Bilban M."/>
            <person name="Lubec G."/>
        </authorList>
    </citation>
    <scope>NUCLEOTIDE SEQUENCE</scope>
    <source>
        <tissue evidence="2">Skin</tissue>
    </source>
</reference>
<evidence type="ECO:0000313" key="2">
    <source>
        <dbReference type="EMBL" id="CEK99905.1"/>
    </source>
</evidence>
<organism evidence="2">
    <name type="scientific">Arion vulgaris</name>
    <dbReference type="NCBI Taxonomy" id="1028688"/>
    <lineage>
        <taxon>Eukaryota</taxon>
        <taxon>Metazoa</taxon>
        <taxon>Spiralia</taxon>
        <taxon>Lophotrochozoa</taxon>
        <taxon>Mollusca</taxon>
        <taxon>Gastropoda</taxon>
        <taxon>Heterobranchia</taxon>
        <taxon>Euthyneura</taxon>
        <taxon>Panpulmonata</taxon>
        <taxon>Eupulmonata</taxon>
        <taxon>Stylommatophora</taxon>
        <taxon>Helicina</taxon>
        <taxon>Arionoidea</taxon>
        <taxon>Arionidae</taxon>
        <taxon>Arion</taxon>
    </lineage>
</organism>
<feature type="region of interest" description="Disordered" evidence="1">
    <location>
        <begin position="1"/>
        <end position="20"/>
    </location>
</feature>
<evidence type="ECO:0000256" key="1">
    <source>
        <dbReference type="SAM" id="MobiDB-lite"/>
    </source>
</evidence>